<comment type="catalytic activity">
    <reaction evidence="2">
        <text>2 GTP = 3',3'-c-di-GMP + 2 diphosphate</text>
        <dbReference type="Rhea" id="RHEA:24898"/>
        <dbReference type="ChEBI" id="CHEBI:33019"/>
        <dbReference type="ChEBI" id="CHEBI:37565"/>
        <dbReference type="ChEBI" id="CHEBI:58805"/>
        <dbReference type="EC" id="2.7.7.65"/>
    </reaction>
</comment>
<name>A0AA92H732_RHIRH</name>
<evidence type="ECO:0000313" key="5">
    <source>
        <dbReference type="EMBL" id="PVE49998.1"/>
    </source>
</evidence>
<gene>
    <name evidence="5" type="ORF">DC430_22835</name>
</gene>
<organism evidence="5 6">
    <name type="scientific">Rhizobium rhizogenes</name>
    <name type="common">Agrobacterium rhizogenes</name>
    <dbReference type="NCBI Taxonomy" id="359"/>
    <lineage>
        <taxon>Bacteria</taxon>
        <taxon>Pseudomonadati</taxon>
        <taxon>Pseudomonadota</taxon>
        <taxon>Alphaproteobacteria</taxon>
        <taxon>Hyphomicrobiales</taxon>
        <taxon>Rhizobiaceae</taxon>
        <taxon>Rhizobium/Agrobacterium group</taxon>
        <taxon>Rhizobium</taxon>
    </lineage>
</organism>
<keyword evidence="3" id="KW-0472">Membrane</keyword>
<evidence type="ECO:0000256" key="1">
    <source>
        <dbReference type="ARBA" id="ARBA00012528"/>
    </source>
</evidence>
<dbReference type="SMART" id="SM00267">
    <property type="entry name" value="GGDEF"/>
    <property type="match status" value="1"/>
</dbReference>
<dbReference type="PANTHER" id="PTHR45138">
    <property type="entry name" value="REGULATORY COMPONENTS OF SENSORY TRANSDUCTION SYSTEM"/>
    <property type="match status" value="1"/>
</dbReference>
<dbReference type="Proteomes" id="UP000244335">
    <property type="component" value="Unassembled WGS sequence"/>
</dbReference>
<accession>A0AA92H732</accession>
<dbReference type="CDD" id="cd01949">
    <property type="entry name" value="GGDEF"/>
    <property type="match status" value="1"/>
</dbReference>
<dbReference type="PANTHER" id="PTHR45138:SF9">
    <property type="entry name" value="DIGUANYLATE CYCLASE DGCM-RELATED"/>
    <property type="match status" value="1"/>
</dbReference>
<dbReference type="RefSeq" id="WP_116493935.1">
    <property type="nucleotide sequence ID" value="NZ_QDFR01000014.1"/>
</dbReference>
<evidence type="ECO:0000256" key="2">
    <source>
        <dbReference type="ARBA" id="ARBA00034247"/>
    </source>
</evidence>
<dbReference type="EC" id="2.7.7.65" evidence="1"/>
<dbReference type="PROSITE" id="PS50887">
    <property type="entry name" value="GGDEF"/>
    <property type="match status" value="1"/>
</dbReference>
<proteinExistence type="predicted"/>
<dbReference type="InterPro" id="IPR043128">
    <property type="entry name" value="Rev_trsase/Diguanyl_cyclase"/>
</dbReference>
<dbReference type="GO" id="GO:0052621">
    <property type="term" value="F:diguanylate cyclase activity"/>
    <property type="evidence" value="ECO:0007669"/>
    <property type="project" value="UniProtKB-EC"/>
</dbReference>
<keyword evidence="3" id="KW-1133">Transmembrane helix</keyword>
<keyword evidence="3" id="KW-0812">Transmembrane</keyword>
<comment type="caution">
    <text evidence="5">The sequence shown here is derived from an EMBL/GenBank/DDBJ whole genome shotgun (WGS) entry which is preliminary data.</text>
</comment>
<dbReference type="SUPFAM" id="SSF55073">
    <property type="entry name" value="Nucleotide cyclase"/>
    <property type="match status" value="1"/>
</dbReference>
<feature type="transmembrane region" description="Helical" evidence="3">
    <location>
        <begin position="43"/>
        <end position="63"/>
    </location>
</feature>
<dbReference type="InterPro" id="IPR000160">
    <property type="entry name" value="GGDEF_dom"/>
</dbReference>
<protein>
    <recommendedName>
        <fullName evidence="1">diguanylate cyclase</fullName>
        <ecNumber evidence="1">2.7.7.65</ecNumber>
    </recommendedName>
</protein>
<evidence type="ECO:0000256" key="3">
    <source>
        <dbReference type="SAM" id="Phobius"/>
    </source>
</evidence>
<evidence type="ECO:0000259" key="4">
    <source>
        <dbReference type="PROSITE" id="PS50887"/>
    </source>
</evidence>
<dbReference type="NCBIfam" id="TIGR00254">
    <property type="entry name" value="GGDEF"/>
    <property type="match status" value="1"/>
</dbReference>
<dbReference type="EMBL" id="QDFR01000014">
    <property type="protein sequence ID" value="PVE49998.1"/>
    <property type="molecule type" value="Genomic_DNA"/>
</dbReference>
<dbReference type="InterPro" id="IPR050469">
    <property type="entry name" value="Diguanylate_Cyclase"/>
</dbReference>
<feature type="domain" description="GGDEF" evidence="4">
    <location>
        <begin position="124"/>
        <end position="258"/>
    </location>
</feature>
<dbReference type="InterPro" id="IPR029787">
    <property type="entry name" value="Nucleotide_cyclase"/>
</dbReference>
<evidence type="ECO:0000313" key="6">
    <source>
        <dbReference type="Proteomes" id="UP000244335"/>
    </source>
</evidence>
<dbReference type="Pfam" id="PF00990">
    <property type="entry name" value="GGDEF"/>
    <property type="match status" value="1"/>
</dbReference>
<sequence length="276" mass="29696">MKGFWSRIIFRATLAAFGSLAASLLIVSVLVPQMGGTVEGVGLLMAVICPIAIAGPASGVQFYQLERLKQARAALTRSHLELDSLHRDLVAAHAAAIEASLRDPMTGAYNRIGFMQRMSERASTEGTVLFIDADHFKSINDRFGHRTGDQALQTIAKALRKGLRTEDFLGRIGGEEFVIFLDGVTSPAEIDRMATVFLKSVSSTPLLTESGAIVELSISIGTASFSALCDADVLLKEADLRMYEAKRDGRNRAVIGRDISIPMPPDFSLAAPSVPC</sequence>
<dbReference type="Gene3D" id="3.30.70.270">
    <property type="match status" value="1"/>
</dbReference>
<reference evidence="5 6" key="1">
    <citation type="submission" date="2018-04" db="EMBL/GenBank/DDBJ databases">
        <authorList>
            <person name="Hagen T."/>
        </authorList>
    </citation>
    <scope>NUCLEOTIDE SEQUENCE [LARGE SCALE GENOMIC DNA]</scope>
    <source>
        <strain evidence="5 6">TPD7009</strain>
    </source>
</reference>
<dbReference type="AlphaFoldDB" id="A0AA92H732"/>
<feature type="transmembrane region" description="Helical" evidence="3">
    <location>
        <begin position="12"/>
        <end position="31"/>
    </location>
</feature>